<keyword evidence="3" id="KW-0808">Transferase</keyword>
<dbReference type="EMBL" id="UINC01003638">
    <property type="protein sequence ID" value="SVA08049.1"/>
    <property type="molecule type" value="Genomic_DNA"/>
</dbReference>
<dbReference type="EC" id="2.7.7.7" evidence="1"/>
<dbReference type="Gene3D" id="3.40.50.300">
    <property type="entry name" value="P-loop containing nucleotide triphosphate hydrolases"/>
    <property type="match status" value="1"/>
</dbReference>
<organism evidence="10">
    <name type="scientific">marine metagenome</name>
    <dbReference type="NCBI Taxonomy" id="408172"/>
    <lineage>
        <taxon>unclassified sequences</taxon>
        <taxon>metagenomes</taxon>
        <taxon>ecological metagenomes</taxon>
    </lineage>
</organism>
<dbReference type="SUPFAM" id="SSF52540">
    <property type="entry name" value="P-loop containing nucleoside triphosphate hydrolases"/>
    <property type="match status" value="1"/>
</dbReference>
<proteinExistence type="inferred from homology"/>
<dbReference type="GO" id="GO:0006261">
    <property type="term" value="P:DNA-templated DNA replication"/>
    <property type="evidence" value="ECO:0007669"/>
    <property type="project" value="TreeGrafter"/>
</dbReference>
<evidence type="ECO:0000259" key="9">
    <source>
        <dbReference type="Pfam" id="PF06144"/>
    </source>
</evidence>
<dbReference type="InterPro" id="IPR010372">
    <property type="entry name" value="DNA_pol3_delta_N"/>
</dbReference>
<dbReference type="InterPro" id="IPR005790">
    <property type="entry name" value="DNA_polIII_delta"/>
</dbReference>
<evidence type="ECO:0000256" key="6">
    <source>
        <dbReference type="ARBA" id="ARBA00022932"/>
    </source>
</evidence>
<dbReference type="GO" id="GO:0003887">
    <property type="term" value="F:DNA-directed DNA polymerase activity"/>
    <property type="evidence" value="ECO:0007669"/>
    <property type="project" value="UniProtKB-KW"/>
</dbReference>
<dbReference type="PANTHER" id="PTHR34388">
    <property type="entry name" value="DNA POLYMERASE III SUBUNIT DELTA"/>
    <property type="match status" value="1"/>
</dbReference>
<evidence type="ECO:0000256" key="1">
    <source>
        <dbReference type="ARBA" id="ARBA00012417"/>
    </source>
</evidence>
<dbReference type="GO" id="GO:0003677">
    <property type="term" value="F:DNA binding"/>
    <property type="evidence" value="ECO:0007669"/>
    <property type="project" value="InterPro"/>
</dbReference>
<comment type="catalytic activity">
    <reaction evidence="8">
        <text>DNA(n) + a 2'-deoxyribonucleoside 5'-triphosphate = DNA(n+1) + diphosphate</text>
        <dbReference type="Rhea" id="RHEA:22508"/>
        <dbReference type="Rhea" id="RHEA-COMP:17339"/>
        <dbReference type="Rhea" id="RHEA-COMP:17340"/>
        <dbReference type="ChEBI" id="CHEBI:33019"/>
        <dbReference type="ChEBI" id="CHEBI:61560"/>
        <dbReference type="ChEBI" id="CHEBI:173112"/>
        <dbReference type="EC" id="2.7.7.7"/>
    </reaction>
</comment>
<sequence length="322" mass="35792">MEPVYFVGGDELLLIEDVCVAIVKAAGEQGFSERERFDIGSGTDWADVFSGASSMSLFSEKRMLDIRLSAKGVDRAGSDALRAYVENPIEGTLVLVRAGPIEWRQRTSAWFKALEKQAVLVLVPTISAQELPHWLDARAQSAGLKLSRDSIEAIVDRAEGNLLAVQQELEKLCLLDRSSDKEITVDDLSLGNTSHFETFELIDTGFLGDAPRARKMLRTLRQEGVPIYMVIGALAAQLRRAYHISIGRRERLAHNRKRAVDAVIARLGSRGIEMSLVECGRLDQQAKGMLRGEAWDSLERLILTVSGRSRSNLEREARYLLP</sequence>
<dbReference type="AlphaFoldDB" id="A0A381SX78"/>
<evidence type="ECO:0000256" key="2">
    <source>
        <dbReference type="ARBA" id="ARBA00017703"/>
    </source>
</evidence>
<comment type="similarity">
    <text evidence="7">Belongs to the DNA polymerase HolA subunit family.</text>
</comment>
<feature type="domain" description="DNA polymerase III delta N-terminal" evidence="9">
    <location>
        <begin position="5"/>
        <end position="121"/>
    </location>
</feature>
<keyword evidence="6" id="KW-0239">DNA-directed DNA polymerase</keyword>
<evidence type="ECO:0000256" key="5">
    <source>
        <dbReference type="ARBA" id="ARBA00022705"/>
    </source>
</evidence>
<dbReference type="PANTHER" id="PTHR34388:SF1">
    <property type="entry name" value="DNA POLYMERASE III SUBUNIT DELTA"/>
    <property type="match status" value="1"/>
</dbReference>
<dbReference type="SUPFAM" id="SSF48019">
    <property type="entry name" value="post-AAA+ oligomerization domain-like"/>
    <property type="match status" value="1"/>
</dbReference>
<reference evidence="10" key="1">
    <citation type="submission" date="2018-05" db="EMBL/GenBank/DDBJ databases">
        <authorList>
            <person name="Lanie J.A."/>
            <person name="Ng W.-L."/>
            <person name="Kazmierczak K.M."/>
            <person name="Andrzejewski T.M."/>
            <person name="Davidsen T.M."/>
            <person name="Wayne K.J."/>
            <person name="Tettelin H."/>
            <person name="Glass J.I."/>
            <person name="Rusch D."/>
            <person name="Podicherti R."/>
            <person name="Tsui H.-C.T."/>
            <person name="Winkler M.E."/>
        </authorList>
    </citation>
    <scope>NUCLEOTIDE SEQUENCE</scope>
</reference>
<evidence type="ECO:0000256" key="8">
    <source>
        <dbReference type="ARBA" id="ARBA00049244"/>
    </source>
</evidence>
<dbReference type="GO" id="GO:0009360">
    <property type="term" value="C:DNA polymerase III complex"/>
    <property type="evidence" value="ECO:0007669"/>
    <property type="project" value="InterPro"/>
</dbReference>
<gene>
    <name evidence="10" type="ORF">METZ01_LOCUS60903</name>
</gene>
<evidence type="ECO:0000256" key="3">
    <source>
        <dbReference type="ARBA" id="ARBA00022679"/>
    </source>
</evidence>
<evidence type="ECO:0000313" key="10">
    <source>
        <dbReference type="EMBL" id="SVA08049.1"/>
    </source>
</evidence>
<keyword evidence="5" id="KW-0235">DNA replication</keyword>
<protein>
    <recommendedName>
        <fullName evidence="2">DNA polymerase III subunit delta</fullName>
        <ecNumber evidence="1">2.7.7.7</ecNumber>
    </recommendedName>
</protein>
<evidence type="ECO:0000256" key="4">
    <source>
        <dbReference type="ARBA" id="ARBA00022695"/>
    </source>
</evidence>
<dbReference type="NCBIfam" id="TIGR01128">
    <property type="entry name" value="holA"/>
    <property type="match status" value="1"/>
</dbReference>
<name>A0A381SX78_9ZZZZ</name>
<dbReference type="CDD" id="cd18138">
    <property type="entry name" value="HLD_clamp_pol_III_delta"/>
    <property type="match status" value="1"/>
</dbReference>
<accession>A0A381SX78</accession>
<evidence type="ECO:0000256" key="7">
    <source>
        <dbReference type="ARBA" id="ARBA00034754"/>
    </source>
</evidence>
<keyword evidence="4" id="KW-0548">Nucleotidyltransferase</keyword>
<dbReference type="Pfam" id="PF06144">
    <property type="entry name" value="DNA_pol3_delta"/>
    <property type="match status" value="1"/>
</dbReference>
<dbReference type="Gene3D" id="1.10.8.60">
    <property type="match status" value="1"/>
</dbReference>
<dbReference type="Gene3D" id="1.20.272.10">
    <property type="match status" value="1"/>
</dbReference>
<dbReference type="InterPro" id="IPR027417">
    <property type="entry name" value="P-loop_NTPase"/>
</dbReference>
<dbReference type="InterPro" id="IPR008921">
    <property type="entry name" value="DNA_pol3_clamp-load_cplx_C"/>
</dbReference>